<dbReference type="InterPro" id="IPR036388">
    <property type="entry name" value="WH-like_DNA-bd_sf"/>
</dbReference>
<evidence type="ECO:0008006" key="7">
    <source>
        <dbReference type="Google" id="ProtNLM"/>
    </source>
</evidence>
<evidence type="ECO:0000256" key="4">
    <source>
        <dbReference type="ARBA" id="ARBA00023306"/>
    </source>
</evidence>
<keyword evidence="2" id="KW-0132">Cell division</keyword>
<dbReference type="GO" id="GO:0051301">
    <property type="term" value="P:cell division"/>
    <property type="evidence" value="ECO:0007669"/>
    <property type="project" value="UniProtKB-KW"/>
</dbReference>
<keyword evidence="3" id="KW-0159">Chromosome partition</keyword>
<dbReference type="EMBL" id="MHRP01000014">
    <property type="protein sequence ID" value="OHA27376.1"/>
    <property type="molecule type" value="Genomic_DNA"/>
</dbReference>
<name>A0A1G2MU24_9BACT</name>
<organism evidence="5 6">
    <name type="scientific">Candidatus Taylorbacteria bacterium RIFCSPHIGHO2_02_FULL_45_35</name>
    <dbReference type="NCBI Taxonomy" id="1802311"/>
    <lineage>
        <taxon>Bacteria</taxon>
        <taxon>Candidatus Tayloriibacteriota</taxon>
    </lineage>
</organism>
<dbReference type="Gene3D" id="1.10.10.10">
    <property type="entry name" value="Winged helix-like DNA-binding domain superfamily/Winged helix DNA-binding domain"/>
    <property type="match status" value="2"/>
</dbReference>
<keyword evidence="4" id="KW-0131">Cell cycle</keyword>
<sequence length="188" mass="21354">MPLDAKIEAILFWKGEPMSLKKLRDILGCEKKELQEALTVLEKSLKGRGLALIRREDEVLLGSAAEMGPVIEKLTREELVKDLGRAGLETLSIILYKGVVSRRDIDYIRGVNSAFIIRNLLIRGLIEKEQNKNDQRSFVYKPTFDLLSYLGLQKLEDLPEFATVKEEMILFEKAAEEIEKESELTASS</sequence>
<dbReference type="PANTHER" id="PTHR34298">
    <property type="entry name" value="SEGREGATION AND CONDENSATION PROTEIN B"/>
    <property type="match status" value="1"/>
</dbReference>
<protein>
    <recommendedName>
        <fullName evidence="7">SMC-Scp complex subunit ScpB</fullName>
    </recommendedName>
</protein>
<accession>A0A1G2MU24</accession>
<evidence type="ECO:0000256" key="2">
    <source>
        <dbReference type="ARBA" id="ARBA00022618"/>
    </source>
</evidence>
<keyword evidence="1" id="KW-0963">Cytoplasm</keyword>
<evidence type="ECO:0000313" key="5">
    <source>
        <dbReference type="EMBL" id="OHA27376.1"/>
    </source>
</evidence>
<reference evidence="5 6" key="1">
    <citation type="journal article" date="2016" name="Nat. Commun.">
        <title>Thousands of microbial genomes shed light on interconnected biogeochemical processes in an aquifer system.</title>
        <authorList>
            <person name="Anantharaman K."/>
            <person name="Brown C.T."/>
            <person name="Hug L.A."/>
            <person name="Sharon I."/>
            <person name="Castelle C.J."/>
            <person name="Probst A.J."/>
            <person name="Thomas B.C."/>
            <person name="Singh A."/>
            <person name="Wilkins M.J."/>
            <person name="Karaoz U."/>
            <person name="Brodie E.L."/>
            <person name="Williams K.H."/>
            <person name="Hubbard S.S."/>
            <person name="Banfield J.F."/>
        </authorList>
    </citation>
    <scope>NUCLEOTIDE SEQUENCE [LARGE SCALE GENOMIC DNA]</scope>
</reference>
<dbReference type="Pfam" id="PF04079">
    <property type="entry name" value="SMC_ScpB"/>
    <property type="match status" value="1"/>
</dbReference>
<comment type="caution">
    <text evidence="5">The sequence shown here is derived from an EMBL/GenBank/DDBJ whole genome shotgun (WGS) entry which is preliminary data.</text>
</comment>
<dbReference type="PANTHER" id="PTHR34298:SF2">
    <property type="entry name" value="SEGREGATION AND CONDENSATION PROTEIN B"/>
    <property type="match status" value="1"/>
</dbReference>
<gene>
    <name evidence="5" type="ORF">A3D56_00415</name>
</gene>
<evidence type="ECO:0000313" key="6">
    <source>
        <dbReference type="Proteomes" id="UP000177943"/>
    </source>
</evidence>
<dbReference type="InterPro" id="IPR005234">
    <property type="entry name" value="ScpB_csome_segregation"/>
</dbReference>
<dbReference type="AlphaFoldDB" id="A0A1G2MU24"/>
<dbReference type="SUPFAM" id="SSF46785">
    <property type="entry name" value="Winged helix' DNA-binding domain"/>
    <property type="match status" value="2"/>
</dbReference>
<dbReference type="GO" id="GO:0051304">
    <property type="term" value="P:chromosome separation"/>
    <property type="evidence" value="ECO:0007669"/>
    <property type="project" value="InterPro"/>
</dbReference>
<evidence type="ECO:0000256" key="1">
    <source>
        <dbReference type="ARBA" id="ARBA00022490"/>
    </source>
</evidence>
<proteinExistence type="predicted"/>
<evidence type="ECO:0000256" key="3">
    <source>
        <dbReference type="ARBA" id="ARBA00022829"/>
    </source>
</evidence>
<dbReference type="InterPro" id="IPR036390">
    <property type="entry name" value="WH_DNA-bd_sf"/>
</dbReference>
<dbReference type="Proteomes" id="UP000177943">
    <property type="component" value="Unassembled WGS sequence"/>
</dbReference>